<evidence type="ECO:0000256" key="1">
    <source>
        <dbReference type="SAM" id="SignalP"/>
    </source>
</evidence>
<keyword evidence="2" id="KW-1185">Reference proteome</keyword>
<keyword evidence="1" id="KW-0732">Signal</keyword>
<dbReference type="Proteomes" id="UP000095287">
    <property type="component" value="Unplaced"/>
</dbReference>
<sequence length="71" mass="7867">MVLWSLCTLVSPATTSSHVRPMTNTKSDLRVHTVRPSSLCVPDKAQRIAALSSRHPSGMIITRWTCGIHIR</sequence>
<dbReference type="AlphaFoldDB" id="A0A1I7YYA2"/>
<protein>
    <submittedName>
        <fullName evidence="3">Secreted protein</fullName>
    </submittedName>
</protein>
<organism evidence="2 3">
    <name type="scientific">Steinernema glaseri</name>
    <dbReference type="NCBI Taxonomy" id="37863"/>
    <lineage>
        <taxon>Eukaryota</taxon>
        <taxon>Metazoa</taxon>
        <taxon>Ecdysozoa</taxon>
        <taxon>Nematoda</taxon>
        <taxon>Chromadorea</taxon>
        <taxon>Rhabditida</taxon>
        <taxon>Tylenchina</taxon>
        <taxon>Panagrolaimomorpha</taxon>
        <taxon>Strongyloidoidea</taxon>
        <taxon>Steinernematidae</taxon>
        <taxon>Steinernema</taxon>
    </lineage>
</organism>
<reference evidence="3" key="1">
    <citation type="submission" date="2016-11" db="UniProtKB">
        <authorList>
            <consortium name="WormBaseParasite"/>
        </authorList>
    </citation>
    <scope>IDENTIFICATION</scope>
</reference>
<evidence type="ECO:0000313" key="2">
    <source>
        <dbReference type="Proteomes" id="UP000095287"/>
    </source>
</evidence>
<evidence type="ECO:0000313" key="3">
    <source>
        <dbReference type="WBParaSite" id="L893_g2092.t1"/>
    </source>
</evidence>
<proteinExistence type="predicted"/>
<dbReference type="WBParaSite" id="L893_g2092.t1">
    <property type="protein sequence ID" value="L893_g2092.t1"/>
    <property type="gene ID" value="L893_g2092"/>
</dbReference>
<name>A0A1I7YYA2_9BILA</name>
<feature type="signal peptide" evidence="1">
    <location>
        <begin position="1"/>
        <end position="17"/>
    </location>
</feature>
<accession>A0A1I7YYA2</accession>
<feature type="chain" id="PRO_5009312754" evidence="1">
    <location>
        <begin position="18"/>
        <end position="71"/>
    </location>
</feature>